<feature type="transmembrane region" description="Helical" evidence="6">
    <location>
        <begin position="75"/>
        <end position="93"/>
    </location>
</feature>
<dbReference type="PANTHER" id="PTHR23527">
    <property type="entry name" value="BLL3282 PROTEIN"/>
    <property type="match status" value="1"/>
</dbReference>
<dbReference type="AlphaFoldDB" id="A0AAJ5RLK9"/>
<keyword evidence="4 6" id="KW-1133">Transmembrane helix</keyword>
<evidence type="ECO:0000256" key="4">
    <source>
        <dbReference type="ARBA" id="ARBA00022989"/>
    </source>
</evidence>
<dbReference type="InterPro" id="IPR036259">
    <property type="entry name" value="MFS_trans_sf"/>
</dbReference>
<feature type="transmembrane region" description="Helical" evidence="6">
    <location>
        <begin position="134"/>
        <end position="156"/>
    </location>
</feature>
<feature type="transmembrane region" description="Helical" evidence="6">
    <location>
        <begin position="306"/>
        <end position="327"/>
    </location>
</feature>
<evidence type="ECO:0000313" key="8">
    <source>
        <dbReference type="EMBL" id="WDV08627.1"/>
    </source>
</evidence>
<dbReference type="PROSITE" id="PS50850">
    <property type="entry name" value="MFS"/>
    <property type="match status" value="1"/>
</dbReference>
<evidence type="ECO:0000256" key="2">
    <source>
        <dbReference type="ARBA" id="ARBA00022448"/>
    </source>
</evidence>
<evidence type="ECO:0000313" key="9">
    <source>
        <dbReference type="Proteomes" id="UP001219585"/>
    </source>
</evidence>
<evidence type="ECO:0000256" key="1">
    <source>
        <dbReference type="ARBA" id="ARBA00004651"/>
    </source>
</evidence>
<evidence type="ECO:0000256" key="3">
    <source>
        <dbReference type="ARBA" id="ARBA00022692"/>
    </source>
</evidence>
<comment type="subcellular location">
    <subcellularLocation>
        <location evidence="1">Cell membrane</location>
        <topology evidence="1">Multi-pass membrane protein</topology>
    </subcellularLocation>
</comment>
<dbReference type="KEGG" id="liu:OU989_09170"/>
<keyword evidence="2" id="KW-0813">Transport</keyword>
<keyword evidence="3 6" id="KW-0812">Transmembrane</keyword>
<dbReference type="GO" id="GO:0022857">
    <property type="term" value="F:transmembrane transporter activity"/>
    <property type="evidence" value="ECO:0007669"/>
    <property type="project" value="InterPro"/>
</dbReference>
<evidence type="ECO:0000256" key="5">
    <source>
        <dbReference type="ARBA" id="ARBA00023136"/>
    </source>
</evidence>
<evidence type="ECO:0000259" key="7">
    <source>
        <dbReference type="PROSITE" id="PS50850"/>
    </source>
</evidence>
<keyword evidence="5 6" id="KW-0472">Membrane</keyword>
<reference evidence="8" key="1">
    <citation type="submission" date="2022-11" db="EMBL/GenBank/DDBJ databases">
        <title>Lysinibacillus irui.</title>
        <authorList>
            <person name="Akintayo S.O."/>
        </authorList>
    </citation>
    <scope>NUCLEOTIDE SEQUENCE</scope>
    <source>
        <strain evidence="8">IRB4-01</strain>
    </source>
</reference>
<dbReference type="InterPro" id="IPR052952">
    <property type="entry name" value="MFS-Transporter"/>
</dbReference>
<dbReference type="RefSeq" id="WP_274796834.1">
    <property type="nucleotide sequence ID" value="NZ_CP113527.1"/>
</dbReference>
<feature type="domain" description="Major facilitator superfamily (MFS) profile" evidence="7">
    <location>
        <begin position="9"/>
        <end position="395"/>
    </location>
</feature>
<evidence type="ECO:0000256" key="6">
    <source>
        <dbReference type="SAM" id="Phobius"/>
    </source>
</evidence>
<sequence length="402" mass="44047">MHTYYKWIILLVATLSQTAATFVTYGMGPVASFYQIEWGLSSFQTGLIVSAVNIGPIFSMLVFGYFMDKKGEKQLIGWGSILLGLSSLLLIPVHHYTTLLLVLIVVGIWYGSAQTGGSSAIVKWFPDKHRGLAIGIRQTGIPIGGALASSILTYLYQHIHLTSVHITQGLVAIAGGLLFLLLYQEPKQRVTVAANPVTFKEKVHAIKNNRALYPIYFVGIVMMSLQMVIIAHLMSYLHQEGGYSLTEAGKYLSIILLGGMVGRIVLAWISDCYFSQKRESLLVLVMVATFIMIGCLPFVMSAKSLMIIFCSILGFFALGWYSLYIACVTEQSDSQSVGLTVSAALTINQFFIVLAPTCYGLLVALFSSHQLAMDLIAMMVIIGAFNLYRSTNSSLTPENSVK</sequence>
<dbReference type="Pfam" id="PF07690">
    <property type="entry name" value="MFS_1"/>
    <property type="match status" value="1"/>
</dbReference>
<feature type="transmembrane region" description="Helical" evidence="6">
    <location>
        <begin position="371"/>
        <end position="388"/>
    </location>
</feature>
<name>A0AAJ5RLK9_9BACI</name>
<feature type="transmembrane region" description="Helical" evidence="6">
    <location>
        <begin position="99"/>
        <end position="122"/>
    </location>
</feature>
<gene>
    <name evidence="8" type="ORF">OU989_09170</name>
</gene>
<dbReference type="InterPro" id="IPR020846">
    <property type="entry name" value="MFS_dom"/>
</dbReference>
<organism evidence="8 9">
    <name type="scientific">Lysinibacillus irui</name>
    <dbReference type="NCBI Taxonomy" id="2998077"/>
    <lineage>
        <taxon>Bacteria</taxon>
        <taxon>Bacillati</taxon>
        <taxon>Bacillota</taxon>
        <taxon>Bacilli</taxon>
        <taxon>Bacillales</taxon>
        <taxon>Bacillaceae</taxon>
        <taxon>Lysinibacillus</taxon>
    </lineage>
</organism>
<feature type="transmembrane region" description="Helical" evidence="6">
    <location>
        <begin position="281"/>
        <end position="300"/>
    </location>
</feature>
<dbReference type="Proteomes" id="UP001219585">
    <property type="component" value="Chromosome"/>
</dbReference>
<accession>A0AAJ5RLK9</accession>
<dbReference type="Gene3D" id="1.20.1250.20">
    <property type="entry name" value="MFS general substrate transporter like domains"/>
    <property type="match status" value="2"/>
</dbReference>
<feature type="transmembrane region" description="Helical" evidence="6">
    <location>
        <begin position="44"/>
        <end position="63"/>
    </location>
</feature>
<proteinExistence type="predicted"/>
<feature type="transmembrane region" description="Helical" evidence="6">
    <location>
        <begin position="251"/>
        <end position="269"/>
    </location>
</feature>
<feature type="transmembrane region" description="Helical" evidence="6">
    <location>
        <begin position="162"/>
        <end position="183"/>
    </location>
</feature>
<feature type="transmembrane region" description="Helical" evidence="6">
    <location>
        <begin position="211"/>
        <end position="231"/>
    </location>
</feature>
<dbReference type="SUPFAM" id="SSF103473">
    <property type="entry name" value="MFS general substrate transporter"/>
    <property type="match status" value="1"/>
</dbReference>
<dbReference type="EMBL" id="CP113527">
    <property type="protein sequence ID" value="WDV08627.1"/>
    <property type="molecule type" value="Genomic_DNA"/>
</dbReference>
<feature type="transmembrane region" description="Helical" evidence="6">
    <location>
        <begin position="339"/>
        <end position="365"/>
    </location>
</feature>
<dbReference type="PANTHER" id="PTHR23527:SF1">
    <property type="entry name" value="BLL3282 PROTEIN"/>
    <property type="match status" value="1"/>
</dbReference>
<dbReference type="InterPro" id="IPR011701">
    <property type="entry name" value="MFS"/>
</dbReference>
<dbReference type="GO" id="GO:0005886">
    <property type="term" value="C:plasma membrane"/>
    <property type="evidence" value="ECO:0007669"/>
    <property type="project" value="UniProtKB-SubCell"/>
</dbReference>
<protein>
    <submittedName>
        <fullName evidence="8">MFS transporter</fullName>
    </submittedName>
</protein>